<protein>
    <submittedName>
        <fullName evidence="3">Uncharacterized protein</fullName>
    </submittedName>
</protein>
<evidence type="ECO:0000313" key="4">
    <source>
        <dbReference type="Proteomes" id="UP000256763"/>
    </source>
</evidence>
<comment type="caution">
    <text evidence="3">The sequence shown here is derived from an EMBL/GenBank/DDBJ whole genome shotgun (WGS) entry which is preliminary data.</text>
</comment>
<keyword evidence="4" id="KW-1185">Reference proteome</keyword>
<feature type="compositionally biased region" description="Basic and acidic residues" evidence="1">
    <location>
        <begin position="47"/>
        <end position="59"/>
    </location>
</feature>
<sequence>MGNNERMNWDQLRDRIDRNRCGDKVDFPDPAVSPLGTDEEAGGSRTPPEDIAHSAKEQEWQQPERPGGRVPLLILLALLAVAAGVLTWLID</sequence>
<dbReference type="RefSeq" id="WP_116304113.1">
    <property type="nucleotide sequence ID" value="NZ_NFZV01000040.1"/>
</dbReference>
<evidence type="ECO:0000256" key="1">
    <source>
        <dbReference type="SAM" id="MobiDB-lite"/>
    </source>
</evidence>
<evidence type="ECO:0000256" key="2">
    <source>
        <dbReference type="SAM" id="Phobius"/>
    </source>
</evidence>
<organism evidence="3 4">
    <name type="scientific">Alkalilimnicola ehrlichii</name>
    <dbReference type="NCBI Taxonomy" id="351052"/>
    <lineage>
        <taxon>Bacteria</taxon>
        <taxon>Pseudomonadati</taxon>
        <taxon>Pseudomonadota</taxon>
        <taxon>Gammaproteobacteria</taxon>
        <taxon>Chromatiales</taxon>
        <taxon>Ectothiorhodospiraceae</taxon>
        <taxon>Alkalilimnicola</taxon>
    </lineage>
</organism>
<proteinExistence type="predicted"/>
<feature type="transmembrane region" description="Helical" evidence="2">
    <location>
        <begin position="70"/>
        <end position="90"/>
    </location>
</feature>
<name>A0A3E0WHW2_9GAMM</name>
<dbReference type="EMBL" id="NFZW01000041">
    <property type="protein sequence ID" value="RFA31727.1"/>
    <property type="molecule type" value="Genomic_DNA"/>
</dbReference>
<reference evidence="4" key="1">
    <citation type="submission" date="2017-05" db="EMBL/GenBank/DDBJ databases">
        <authorList>
            <person name="Sharma S."/>
            <person name="Sidhu C."/>
            <person name="Pinnaka A.K."/>
        </authorList>
    </citation>
    <scope>NUCLEOTIDE SEQUENCE [LARGE SCALE GENOMIC DNA]</scope>
    <source>
        <strain evidence="4">AK93</strain>
    </source>
</reference>
<accession>A0A3E0WHW2</accession>
<keyword evidence="2" id="KW-1133">Transmembrane helix</keyword>
<dbReference type="Proteomes" id="UP000256763">
    <property type="component" value="Unassembled WGS sequence"/>
</dbReference>
<keyword evidence="2" id="KW-0812">Transmembrane</keyword>
<gene>
    <name evidence="3" type="ORF">CAL65_21590</name>
</gene>
<keyword evidence="2" id="KW-0472">Membrane</keyword>
<evidence type="ECO:0000313" key="3">
    <source>
        <dbReference type="EMBL" id="RFA31727.1"/>
    </source>
</evidence>
<feature type="region of interest" description="Disordered" evidence="1">
    <location>
        <begin position="20"/>
        <end position="65"/>
    </location>
</feature>
<dbReference type="AlphaFoldDB" id="A0A3E0WHW2"/>